<protein>
    <submittedName>
        <fullName evidence="1">Putative secreted protein</fullName>
    </submittedName>
</protein>
<reference evidence="1" key="1">
    <citation type="submission" date="2012-12" db="EMBL/GenBank/DDBJ databases">
        <title>Identification and characterization of a phenylalanine ammonia-lyase gene family in Isatis indigotica Fort.</title>
        <authorList>
            <person name="Liu Q."/>
            <person name="Chen J."/>
            <person name="Zhou X."/>
            <person name="Di P."/>
            <person name="Xiao Y."/>
            <person name="Xuan H."/>
            <person name="Zhang L."/>
            <person name="Chen W."/>
        </authorList>
    </citation>
    <scope>NUCLEOTIDE SEQUENCE</scope>
    <source>
        <tissue evidence="1">Salivary gland</tissue>
    </source>
</reference>
<dbReference type="AlphaFoldDB" id="A0A0K8RL84"/>
<proteinExistence type="evidence at transcript level"/>
<accession>A0A0K8RL84</accession>
<name>A0A0K8RL84_IXORI</name>
<evidence type="ECO:0000313" key="1">
    <source>
        <dbReference type="EMBL" id="JAA71855.1"/>
    </source>
</evidence>
<sequence length="155" mass="17786">MWMYMHETQTKICVLHARGRPHIIGRNSVNSHSMSRGIFALSLLAAVRLGDSWLMSLSMSAMLVTVVPPLRACICLICTAVDNSLWVSRSFFRHFLSSSSENIFEIIFTTLGFLRFDSVTATARTKQRMIAKDIFIFERLNSLLQQLYKSQEYAW</sequence>
<dbReference type="EMBL" id="GADI01001953">
    <property type="protein sequence ID" value="JAA71855.1"/>
    <property type="molecule type" value="mRNA"/>
</dbReference>
<organism evidence="1">
    <name type="scientific">Ixodes ricinus</name>
    <name type="common">Common tick</name>
    <name type="synonym">Acarus ricinus</name>
    <dbReference type="NCBI Taxonomy" id="34613"/>
    <lineage>
        <taxon>Eukaryota</taxon>
        <taxon>Metazoa</taxon>
        <taxon>Ecdysozoa</taxon>
        <taxon>Arthropoda</taxon>
        <taxon>Chelicerata</taxon>
        <taxon>Arachnida</taxon>
        <taxon>Acari</taxon>
        <taxon>Parasitiformes</taxon>
        <taxon>Ixodida</taxon>
        <taxon>Ixodoidea</taxon>
        <taxon>Ixodidae</taxon>
        <taxon>Ixodinae</taxon>
        <taxon>Ixodes</taxon>
    </lineage>
</organism>